<evidence type="ECO:0000313" key="1">
    <source>
        <dbReference type="EMBL" id="MEQ2525787.1"/>
    </source>
</evidence>
<keyword evidence="2" id="KW-1185">Reference proteome</keyword>
<organism evidence="1 2">
    <name type="scientific">Robertmurraya yapensis</name>
    <name type="common">ex Hitch et al 2024</name>
    <dbReference type="NCBI Taxonomy" id="3133160"/>
    <lineage>
        <taxon>Bacteria</taxon>
        <taxon>Bacillati</taxon>
        <taxon>Bacillota</taxon>
        <taxon>Bacilli</taxon>
        <taxon>Bacillales</taxon>
        <taxon>Bacillaceae</taxon>
        <taxon>Robertmurraya</taxon>
    </lineage>
</organism>
<protein>
    <submittedName>
        <fullName evidence="1">SDR family oxidoreductase</fullName>
    </submittedName>
</protein>
<comment type="caution">
    <text evidence="1">The sequence shown here is derived from an EMBL/GenBank/DDBJ whole genome shotgun (WGS) entry which is preliminary data.</text>
</comment>
<gene>
    <name evidence="1" type="ORF">WMO40_03655</name>
</gene>
<reference evidence="1" key="1">
    <citation type="submission" date="2024-03" db="EMBL/GenBank/DDBJ databases">
        <title>Human intestinal bacterial collection.</title>
        <authorList>
            <person name="Pauvert C."/>
            <person name="Hitch T.C.A."/>
            <person name="Clavel T."/>
        </authorList>
    </citation>
    <scope>NUCLEOTIDE SEQUENCE</scope>
    <source>
        <strain evidence="1">CLA-AA-H227</strain>
    </source>
</reference>
<dbReference type="EMBL" id="JBBMEW010000002">
    <property type="protein sequence ID" value="MEQ2525787.1"/>
    <property type="molecule type" value="Genomic_DNA"/>
</dbReference>
<accession>A0ACC6S775</accession>
<evidence type="ECO:0000313" key="2">
    <source>
        <dbReference type="Proteomes" id="UP001439875"/>
    </source>
</evidence>
<name>A0ACC6S775_9BACI</name>
<sequence>MKRLENKVAIITGSASGIGKEIAFTFGKDGAKIVCADFNEEGLQQTVSELNDLGIEAIGLKVNVTTEEDIAKMIDGALEHFKTVDILVNNAGVVDQMQAAANVTDEVWERVMNINVTSIMRAVRKILPIFIEKGTGNIINMASISGLTGGRGGLAYTASKHAVVGMTKNIASQYGPQNIRCNAIGPAHVPTPLTMNMSNVDEYGMQVATRGVNLMTKAGTTNEIANIALFLASEESAYVNGVTIAADFGWSAY</sequence>
<proteinExistence type="predicted"/>
<dbReference type="Proteomes" id="UP001439875">
    <property type="component" value="Unassembled WGS sequence"/>
</dbReference>